<reference evidence="13 14" key="1">
    <citation type="submission" date="2016-10" db="EMBL/GenBank/DDBJ databases">
        <authorList>
            <person name="de Groot N.N."/>
        </authorList>
    </citation>
    <scope>NUCLEOTIDE SEQUENCE [LARGE SCALE GENOMIC DNA]</scope>
    <source>
        <strain evidence="13 14">CGMCC 1.9159</strain>
    </source>
</reference>
<dbReference type="Pfam" id="PF00005">
    <property type="entry name" value="ABC_tran"/>
    <property type="match status" value="1"/>
</dbReference>
<dbReference type="RefSeq" id="WP_093249802.1">
    <property type="nucleotide sequence ID" value="NZ_FNGP01000002.1"/>
</dbReference>
<feature type="domain" description="ABC transporter" evidence="11">
    <location>
        <begin position="358"/>
        <end position="585"/>
    </location>
</feature>
<keyword evidence="8 10" id="KW-0472">Membrane</keyword>
<evidence type="ECO:0000259" key="12">
    <source>
        <dbReference type="PROSITE" id="PS50929"/>
    </source>
</evidence>
<name>A0A1G9JAW1_9ACTN</name>
<dbReference type="GO" id="GO:0005886">
    <property type="term" value="C:plasma membrane"/>
    <property type="evidence" value="ECO:0007669"/>
    <property type="project" value="UniProtKB-SubCell"/>
</dbReference>
<dbReference type="STRING" id="686624.SAMN04488242_1125"/>
<dbReference type="PROSITE" id="PS50893">
    <property type="entry name" value="ABC_TRANSPORTER_2"/>
    <property type="match status" value="1"/>
</dbReference>
<evidence type="ECO:0000256" key="10">
    <source>
        <dbReference type="SAM" id="Phobius"/>
    </source>
</evidence>
<gene>
    <name evidence="13" type="ORF">SAMN04488242_1125</name>
</gene>
<sequence>MPASDKPSRSALRRTLGLVRPHLRGHGPVMAGGVVALLFEVVFRVLEPWPLKFVIDALTRSLGADLAGTGPTASLRLLLLAGAATVAIVGLRALANYLATVAFALAGSRVATALRARVFGHVARLSRRFHATSRSGDLVQRLIADVGRLQEVAVTAGLPMLANLVTLVAMTVVMFFLDWLLAVVVIVAAATFALTSRTSTSKITTASRRTRQAEGDLANIAQETVGAISVVQAYGLERHLGDRFQGSNAKSLRDGVKSKRLAAGLERRTDLLIGIATATVLVFGGWRVMTLNMTPGDLVIFTTYLKTAMKPLRDMAKYTGRIARATASGERVADVLDVEPEIRPVGAPRRVPALTGALRFSGVTVRFQKRHEAVSDIDLEIVPGERVAFVGHSGSGKSTLASLVPRLIDPSEGVVLADGMDLRTLDIDFLRSQVALVQQEAVLFSGSVMDNIRMGRLDATDEEVMDAARAARAHDFIMAMPDGYQHLVGERGGTLSGGQRQRISIARALLRDAPIVVLDEVTTGLDGDNADAVLAAIETLTKGRTTIVVTHDDQVAAACDWVFRLERGRVVWQGAGDAFLGSRRG</sequence>
<feature type="transmembrane region" description="Helical" evidence="10">
    <location>
        <begin position="167"/>
        <end position="194"/>
    </location>
</feature>
<dbReference type="InterPro" id="IPR017871">
    <property type="entry name" value="ABC_transporter-like_CS"/>
</dbReference>
<dbReference type="InterPro" id="IPR011527">
    <property type="entry name" value="ABC1_TM_dom"/>
</dbReference>
<evidence type="ECO:0000256" key="7">
    <source>
        <dbReference type="ARBA" id="ARBA00022989"/>
    </source>
</evidence>
<evidence type="ECO:0000256" key="6">
    <source>
        <dbReference type="ARBA" id="ARBA00022840"/>
    </source>
</evidence>
<dbReference type="GO" id="GO:0140359">
    <property type="term" value="F:ABC-type transporter activity"/>
    <property type="evidence" value="ECO:0007669"/>
    <property type="project" value="InterPro"/>
</dbReference>
<dbReference type="Gene3D" id="3.40.50.300">
    <property type="entry name" value="P-loop containing nucleotide triphosphate hydrolases"/>
    <property type="match status" value="1"/>
</dbReference>
<dbReference type="Pfam" id="PF00664">
    <property type="entry name" value="ABC_membrane"/>
    <property type="match status" value="1"/>
</dbReference>
<evidence type="ECO:0000259" key="11">
    <source>
        <dbReference type="PROSITE" id="PS50893"/>
    </source>
</evidence>
<keyword evidence="5" id="KW-0547">Nucleotide-binding</keyword>
<evidence type="ECO:0000256" key="5">
    <source>
        <dbReference type="ARBA" id="ARBA00022741"/>
    </source>
</evidence>
<dbReference type="Gene3D" id="1.20.1560.10">
    <property type="entry name" value="ABC transporter type 1, transmembrane domain"/>
    <property type="match status" value="1"/>
</dbReference>
<protein>
    <submittedName>
        <fullName evidence="13">ATP-binding cassette, subfamily B</fullName>
    </submittedName>
</protein>
<dbReference type="GO" id="GO:0016887">
    <property type="term" value="F:ATP hydrolysis activity"/>
    <property type="evidence" value="ECO:0007669"/>
    <property type="project" value="InterPro"/>
</dbReference>
<evidence type="ECO:0000256" key="1">
    <source>
        <dbReference type="ARBA" id="ARBA00004651"/>
    </source>
</evidence>
<dbReference type="EMBL" id="FNGP01000002">
    <property type="protein sequence ID" value="SDL34343.1"/>
    <property type="molecule type" value="Genomic_DNA"/>
</dbReference>
<dbReference type="InterPro" id="IPR036640">
    <property type="entry name" value="ABC1_TM_sf"/>
</dbReference>
<dbReference type="OrthoDB" id="9806127at2"/>
<keyword evidence="7 10" id="KW-1133">Transmembrane helix</keyword>
<dbReference type="AlphaFoldDB" id="A0A1G9JAW1"/>
<dbReference type="InterPro" id="IPR027417">
    <property type="entry name" value="P-loop_NTPase"/>
</dbReference>
<feature type="transmembrane region" description="Helical" evidence="10">
    <location>
        <begin position="269"/>
        <end position="289"/>
    </location>
</feature>
<dbReference type="GO" id="GO:0034040">
    <property type="term" value="F:ATPase-coupled lipid transmembrane transporter activity"/>
    <property type="evidence" value="ECO:0007669"/>
    <property type="project" value="TreeGrafter"/>
</dbReference>
<evidence type="ECO:0000256" key="2">
    <source>
        <dbReference type="ARBA" id="ARBA00022448"/>
    </source>
</evidence>
<dbReference type="SMART" id="SM00382">
    <property type="entry name" value="AAA"/>
    <property type="match status" value="1"/>
</dbReference>
<evidence type="ECO:0000313" key="14">
    <source>
        <dbReference type="Proteomes" id="UP000199475"/>
    </source>
</evidence>
<dbReference type="Proteomes" id="UP000199475">
    <property type="component" value="Unassembled WGS sequence"/>
</dbReference>
<keyword evidence="6 13" id="KW-0067">ATP-binding</keyword>
<dbReference type="InterPro" id="IPR003439">
    <property type="entry name" value="ABC_transporter-like_ATP-bd"/>
</dbReference>
<feature type="domain" description="ABC transmembrane type-1" evidence="12">
    <location>
        <begin position="31"/>
        <end position="324"/>
    </location>
</feature>
<evidence type="ECO:0000313" key="13">
    <source>
        <dbReference type="EMBL" id="SDL34343.1"/>
    </source>
</evidence>
<dbReference type="PANTHER" id="PTHR24221:SF468">
    <property type="entry name" value="ABC TRANSPORTER"/>
    <property type="match status" value="1"/>
</dbReference>
<keyword evidence="3" id="KW-1003">Cell membrane</keyword>
<dbReference type="PROSITE" id="PS00211">
    <property type="entry name" value="ABC_TRANSPORTER_1"/>
    <property type="match status" value="1"/>
</dbReference>
<dbReference type="CDD" id="cd18564">
    <property type="entry name" value="ABC_6TM_exporter_like"/>
    <property type="match status" value="1"/>
</dbReference>
<dbReference type="SUPFAM" id="SSF52540">
    <property type="entry name" value="P-loop containing nucleoside triphosphate hydrolases"/>
    <property type="match status" value="1"/>
</dbReference>
<feature type="transmembrane region" description="Helical" evidence="10">
    <location>
        <begin position="29"/>
        <end position="46"/>
    </location>
</feature>
<comment type="subcellular location">
    <subcellularLocation>
        <location evidence="1">Cell membrane</location>
        <topology evidence="1">Multi-pass membrane protein</topology>
    </subcellularLocation>
</comment>
<keyword evidence="4 10" id="KW-0812">Transmembrane</keyword>
<organism evidence="13 14">
    <name type="scientific">Tessaracoccus oleiagri</name>
    <dbReference type="NCBI Taxonomy" id="686624"/>
    <lineage>
        <taxon>Bacteria</taxon>
        <taxon>Bacillati</taxon>
        <taxon>Actinomycetota</taxon>
        <taxon>Actinomycetes</taxon>
        <taxon>Propionibacteriales</taxon>
        <taxon>Propionibacteriaceae</taxon>
        <taxon>Tessaracoccus</taxon>
    </lineage>
</organism>
<dbReference type="InterPro" id="IPR039421">
    <property type="entry name" value="Type_1_exporter"/>
</dbReference>
<keyword evidence="14" id="KW-1185">Reference proteome</keyword>
<dbReference type="GO" id="GO:0005524">
    <property type="term" value="F:ATP binding"/>
    <property type="evidence" value="ECO:0007669"/>
    <property type="project" value="UniProtKB-KW"/>
</dbReference>
<evidence type="ECO:0000256" key="9">
    <source>
        <dbReference type="ARBA" id="ARBA00061644"/>
    </source>
</evidence>
<dbReference type="FunFam" id="3.40.50.300:FF:000299">
    <property type="entry name" value="ABC transporter ATP-binding protein/permease"/>
    <property type="match status" value="1"/>
</dbReference>
<dbReference type="PROSITE" id="PS50929">
    <property type="entry name" value="ABC_TM1F"/>
    <property type="match status" value="1"/>
</dbReference>
<dbReference type="PANTHER" id="PTHR24221">
    <property type="entry name" value="ATP-BINDING CASSETTE SUB-FAMILY B"/>
    <property type="match status" value="1"/>
</dbReference>
<comment type="similarity">
    <text evidence="9">Belongs to the ABC transporter superfamily. Lipid exporter (TC 3.A.1.106) family.</text>
</comment>
<dbReference type="SUPFAM" id="SSF90123">
    <property type="entry name" value="ABC transporter transmembrane region"/>
    <property type="match status" value="1"/>
</dbReference>
<evidence type="ECO:0000256" key="8">
    <source>
        <dbReference type="ARBA" id="ARBA00023136"/>
    </source>
</evidence>
<accession>A0A1G9JAW1</accession>
<evidence type="ECO:0000256" key="3">
    <source>
        <dbReference type="ARBA" id="ARBA00022475"/>
    </source>
</evidence>
<keyword evidence="2" id="KW-0813">Transport</keyword>
<feature type="transmembrane region" description="Helical" evidence="10">
    <location>
        <begin position="77"/>
        <end position="99"/>
    </location>
</feature>
<proteinExistence type="inferred from homology"/>
<evidence type="ECO:0000256" key="4">
    <source>
        <dbReference type="ARBA" id="ARBA00022692"/>
    </source>
</evidence>
<dbReference type="InterPro" id="IPR003593">
    <property type="entry name" value="AAA+_ATPase"/>
</dbReference>